<organism evidence="1 2">
    <name type="scientific">Paenibacillus ferrarius</name>
    <dbReference type="NCBI Taxonomy" id="1469647"/>
    <lineage>
        <taxon>Bacteria</taxon>
        <taxon>Bacillati</taxon>
        <taxon>Bacillota</taxon>
        <taxon>Bacilli</taxon>
        <taxon>Bacillales</taxon>
        <taxon>Paenibacillaceae</taxon>
        <taxon>Paenibacillus</taxon>
    </lineage>
</organism>
<gene>
    <name evidence="1" type="ORF">BC351_00945</name>
</gene>
<name>A0A1V4HSB1_9BACL</name>
<proteinExistence type="predicted"/>
<comment type="caution">
    <text evidence="1">The sequence shown here is derived from an EMBL/GenBank/DDBJ whole genome shotgun (WGS) entry which is preliminary data.</text>
</comment>
<sequence>MSWLAWSPEFCHEDLERYYNTAQEQLKKLNFNLLTEDELKFLGFRKYSDNSENYLVPLWLLRCLPEGTVLRCLSGRECVVGTDEIDNDVRYGLTAFSLIQH</sequence>
<keyword evidence="2" id="KW-1185">Reference proteome</keyword>
<accession>A0A1V4HSB1</accession>
<dbReference type="STRING" id="1469647.BC351_00945"/>
<reference evidence="2" key="1">
    <citation type="submission" date="2016-07" db="EMBL/GenBank/DDBJ databases">
        <authorList>
            <person name="Florea S."/>
            <person name="Webb J.S."/>
            <person name="Jaromczyk J."/>
            <person name="Schardl C.L."/>
        </authorList>
    </citation>
    <scope>NUCLEOTIDE SEQUENCE [LARGE SCALE GENOMIC DNA]</scope>
    <source>
        <strain evidence="2">CY1</strain>
    </source>
</reference>
<dbReference type="EMBL" id="MBTG01000001">
    <property type="protein sequence ID" value="OPH61839.1"/>
    <property type="molecule type" value="Genomic_DNA"/>
</dbReference>
<dbReference type="Proteomes" id="UP000190626">
    <property type="component" value="Unassembled WGS sequence"/>
</dbReference>
<protein>
    <submittedName>
        <fullName evidence="1">Uncharacterized protein</fullName>
    </submittedName>
</protein>
<evidence type="ECO:0000313" key="2">
    <source>
        <dbReference type="Proteomes" id="UP000190626"/>
    </source>
</evidence>
<evidence type="ECO:0000313" key="1">
    <source>
        <dbReference type="EMBL" id="OPH61839.1"/>
    </source>
</evidence>
<dbReference type="AlphaFoldDB" id="A0A1V4HSB1"/>